<dbReference type="InterPro" id="IPR020846">
    <property type="entry name" value="MFS_dom"/>
</dbReference>
<protein>
    <recommendedName>
        <fullName evidence="10">Autophagy-related protein</fullName>
    </recommendedName>
</protein>
<evidence type="ECO:0000313" key="12">
    <source>
        <dbReference type="EMBL" id="KZV90142.1"/>
    </source>
</evidence>
<feature type="transmembrane region" description="Helical" evidence="10">
    <location>
        <begin position="296"/>
        <end position="320"/>
    </location>
</feature>
<dbReference type="InterPro" id="IPR036259">
    <property type="entry name" value="MFS_trans_sf"/>
</dbReference>
<feature type="transmembrane region" description="Helical" evidence="10">
    <location>
        <begin position="27"/>
        <end position="50"/>
    </location>
</feature>
<dbReference type="GO" id="GO:0032974">
    <property type="term" value="P:amino acid transmembrane export from vacuole"/>
    <property type="evidence" value="ECO:0007669"/>
    <property type="project" value="InterPro"/>
</dbReference>
<dbReference type="GO" id="GO:0005774">
    <property type="term" value="C:vacuolar membrane"/>
    <property type="evidence" value="ECO:0007669"/>
    <property type="project" value="UniProtKB-SubCell"/>
</dbReference>
<feature type="transmembrane region" description="Helical" evidence="10">
    <location>
        <begin position="270"/>
        <end position="290"/>
    </location>
</feature>
<keyword evidence="6 10" id="KW-0029">Amino-acid transport</keyword>
<gene>
    <name evidence="12" type="ORF">EXIGLDRAFT_677380</name>
</gene>
<dbReference type="PANTHER" id="PTHR23519">
    <property type="entry name" value="AUTOPHAGY-RELATED PROTEIN 22"/>
    <property type="match status" value="1"/>
</dbReference>
<comment type="subcellular location">
    <subcellularLocation>
        <location evidence="1 10">Vacuole membrane</location>
        <topology evidence="1 10">Multi-pass membrane protein</topology>
    </subcellularLocation>
</comment>
<organism evidence="12 13">
    <name type="scientific">Exidia glandulosa HHB12029</name>
    <dbReference type="NCBI Taxonomy" id="1314781"/>
    <lineage>
        <taxon>Eukaryota</taxon>
        <taxon>Fungi</taxon>
        <taxon>Dikarya</taxon>
        <taxon>Basidiomycota</taxon>
        <taxon>Agaricomycotina</taxon>
        <taxon>Agaricomycetes</taxon>
        <taxon>Auriculariales</taxon>
        <taxon>Exidiaceae</taxon>
        <taxon>Exidia</taxon>
    </lineage>
</organism>
<evidence type="ECO:0000313" key="13">
    <source>
        <dbReference type="Proteomes" id="UP000077266"/>
    </source>
</evidence>
<evidence type="ECO:0000256" key="2">
    <source>
        <dbReference type="ARBA" id="ARBA00006978"/>
    </source>
</evidence>
<feature type="transmembrane region" description="Helical" evidence="10">
    <location>
        <begin position="426"/>
        <end position="443"/>
    </location>
</feature>
<evidence type="ECO:0000256" key="4">
    <source>
        <dbReference type="ARBA" id="ARBA00022554"/>
    </source>
</evidence>
<dbReference type="PANTHER" id="PTHR23519:SF1">
    <property type="entry name" value="AUTOPHAGY-RELATED PROTEIN 22"/>
    <property type="match status" value="1"/>
</dbReference>
<dbReference type="InterPro" id="IPR050495">
    <property type="entry name" value="ATG22/LtaA_families"/>
</dbReference>
<dbReference type="Pfam" id="PF11700">
    <property type="entry name" value="ATG22"/>
    <property type="match status" value="1"/>
</dbReference>
<proteinExistence type="inferred from homology"/>
<comment type="function">
    <text evidence="10">Vacuolar effluxer which mediate the efflux of amino acids resulting from autophagic degradation. The release of autophagic amino acids allows the maintenance of protein synthesis and viability during nitrogen starvation.</text>
</comment>
<dbReference type="AlphaFoldDB" id="A0A165G8H8"/>
<feature type="transmembrane region" description="Helical" evidence="10">
    <location>
        <begin position="149"/>
        <end position="171"/>
    </location>
</feature>
<evidence type="ECO:0000256" key="10">
    <source>
        <dbReference type="RuleBase" id="RU363073"/>
    </source>
</evidence>
<keyword evidence="8 10" id="KW-0072">Autophagy</keyword>
<dbReference type="FunCoup" id="A0A165G8H8">
    <property type="interactions" value="7"/>
</dbReference>
<evidence type="ECO:0000256" key="6">
    <source>
        <dbReference type="ARBA" id="ARBA00022970"/>
    </source>
</evidence>
<evidence type="ECO:0000256" key="1">
    <source>
        <dbReference type="ARBA" id="ARBA00004128"/>
    </source>
</evidence>
<feature type="transmembrane region" description="Helical" evidence="10">
    <location>
        <begin position="463"/>
        <end position="485"/>
    </location>
</feature>
<dbReference type="Proteomes" id="UP000077266">
    <property type="component" value="Unassembled WGS sequence"/>
</dbReference>
<dbReference type="PROSITE" id="PS50850">
    <property type="entry name" value="MFS"/>
    <property type="match status" value="1"/>
</dbReference>
<dbReference type="GO" id="GO:0022857">
    <property type="term" value="F:transmembrane transporter activity"/>
    <property type="evidence" value="ECO:0007669"/>
    <property type="project" value="InterPro"/>
</dbReference>
<keyword evidence="7 10" id="KW-1133">Transmembrane helix</keyword>
<name>A0A165G8H8_EXIGL</name>
<dbReference type="GO" id="GO:0006914">
    <property type="term" value="P:autophagy"/>
    <property type="evidence" value="ECO:0007669"/>
    <property type="project" value="UniProtKB-KW"/>
</dbReference>
<reference evidence="12 13" key="1">
    <citation type="journal article" date="2016" name="Mol. Biol. Evol.">
        <title>Comparative Genomics of Early-Diverging Mushroom-Forming Fungi Provides Insights into the Origins of Lignocellulose Decay Capabilities.</title>
        <authorList>
            <person name="Nagy L.G."/>
            <person name="Riley R."/>
            <person name="Tritt A."/>
            <person name="Adam C."/>
            <person name="Daum C."/>
            <person name="Floudas D."/>
            <person name="Sun H."/>
            <person name="Yadav J.S."/>
            <person name="Pangilinan J."/>
            <person name="Larsson K.H."/>
            <person name="Matsuura K."/>
            <person name="Barry K."/>
            <person name="Labutti K."/>
            <person name="Kuo R."/>
            <person name="Ohm R.A."/>
            <person name="Bhattacharya S.S."/>
            <person name="Shirouzu T."/>
            <person name="Yoshinaga Y."/>
            <person name="Martin F.M."/>
            <person name="Grigoriev I.V."/>
            <person name="Hibbett D.S."/>
        </authorList>
    </citation>
    <scope>NUCLEOTIDE SEQUENCE [LARGE SCALE GENOMIC DNA]</scope>
    <source>
        <strain evidence="12 13">HHB12029</strain>
    </source>
</reference>
<feature type="transmembrane region" description="Helical" evidence="10">
    <location>
        <begin position="497"/>
        <end position="520"/>
    </location>
</feature>
<dbReference type="EMBL" id="KV426055">
    <property type="protein sequence ID" value="KZV90142.1"/>
    <property type="molecule type" value="Genomic_DNA"/>
</dbReference>
<dbReference type="SUPFAM" id="SSF103473">
    <property type="entry name" value="MFS general substrate transporter"/>
    <property type="match status" value="2"/>
</dbReference>
<feature type="transmembrane region" description="Helical" evidence="10">
    <location>
        <begin position="93"/>
        <end position="113"/>
    </location>
</feature>
<keyword evidence="5 10" id="KW-0812">Transmembrane</keyword>
<accession>A0A165G8H8</accession>
<keyword evidence="13" id="KW-1185">Reference proteome</keyword>
<evidence type="ECO:0000259" key="11">
    <source>
        <dbReference type="PROSITE" id="PS50850"/>
    </source>
</evidence>
<dbReference type="CDD" id="cd17483">
    <property type="entry name" value="MFS_Atg22_like"/>
    <property type="match status" value="1"/>
</dbReference>
<dbReference type="InParanoid" id="A0A165G8H8"/>
<evidence type="ECO:0000256" key="3">
    <source>
        <dbReference type="ARBA" id="ARBA00022448"/>
    </source>
</evidence>
<keyword evidence="9 10" id="KW-0472">Membrane</keyword>
<feature type="domain" description="Major facilitator superfamily (MFS) profile" evidence="11">
    <location>
        <begin position="356"/>
        <end position="562"/>
    </location>
</feature>
<feature type="transmembrane region" description="Helical" evidence="10">
    <location>
        <begin position="125"/>
        <end position="143"/>
    </location>
</feature>
<feature type="transmembrane region" description="Helical" evidence="10">
    <location>
        <begin position="393"/>
        <end position="414"/>
    </location>
</feature>
<sequence length="562" mass="59769">MVCWRKSSTAPPLSEQQLADRRHKRGWLAYAFASEAFVIVSLTLFLPVALEQYARDNGRATPELVKPCTASDVPSDAGCKVNLGGGWIDTTSFSLYVNASSVALQTLVVISMGAIADRPYYRKRLLLGFAWLGALCTIIFFALPSSSKAWPLAIPLAILANVGYGASFVSLNAYLPGIAARDPAVLAASTNDPAIVEDLVPGDIHAPSVPDEEKAVGVAPTVASEKSSNEKDESGAATATVAAVLDTSVAPPSYSAALSRAMARTSAHGIATGYGAGIALLIISLIPVIILSGSTLALRIAIGMSGIWWAAGTVLTLLWLGTSERGDKPSVPREIVRAWVELFSMLRLSEMKKLANTFKFLAAWFLLSDGLTTITATAILFAKTTLHMPSTSLIALGALVPLAGICGTLLWPIIQRRFLHWSTKTMIVLLCSLASLLPLYGSIGIPLERKGVHGGGLTASGEMYGAAVFFGLLYGAFQSYARALFGEIIPPSEEARWFALYSITDKSSSFVGPLIVGAIADATGDIRWAFVFLFGMVLVAIPVLLSVNVRRGREDALRYQRA</sequence>
<dbReference type="InterPro" id="IPR044738">
    <property type="entry name" value="Atg22"/>
</dbReference>
<dbReference type="OrthoDB" id="192733at2759"/>
<feature type="transmembrane region" description="Helical" evidence="10">
    <location>
        <begin position="526"/>
        <end position="549"/>
    </location>
</feature>
<comment type="similarity">
    <text evidence="2 10">Belongs to the ATG22 family.</text>
</comment>
<evidence type="ECO:0000256" key="5">
    <source>
        <dbReference type="ARBA" id="ARBA00022692"/>
    </source>
</evidence>
<keyword evidence="3 10" id="KW-0813">Transport</keyword>
<keyword evidence="4 10" id="KW-0926">Vacuole</keyword>
<dbReference type="Gene3D" id="1.20.1250.20">
    <property type="entry name" value="MFS general substrate transporter like domains"/>
    <property type="match status" value="1"/>
</dbReference>
<dbReference type="InterPro" id="IPR024671">
    <property type="entry name" value="Atg22-like"/>
</dbReference>
<evidence type="ECO:0000256" key="7">
    <source>
        <dbReference type="ARBA" id="ARBA00022989"/>
    </source>
</evidence>
<evidence type="ECO:0000256" key="9">
    <source>
        <dbReference type="ARBA" id="ARBA00023136"/>
    </source>
</evidence>
<feature type="transmembrane region" description="Helical" evidence="10">
    <location>
        <begin position="360"/>
        <end position="381"/>
    </location>
</feature>
<evidence type="ECO:0000256" key="8">
    <source>
        <dbReference type="ARBA" id="ARBA00023006"/>
    </source>
</evidence>
<dbReference type="STRING" id="1314781.A0A165G8H8"/>